<dbReference type="InterPro" id="IPR027417">
    <property type="entry name" value="P-loop_NTPase"/>
</dbReference>
<keyword evidence="2" id="KW-1185">Reference proteome</keyword>
<dbReference type="STRING" id="394.NGR_c12910"/>
<dbReference type="AlphaFoldDB" id="C3MBL0"/>
<sequence length="187" mass="21468">MANHLSDMAEAASHLSRAKRILVIGCSGGGKTTLARWLSARFDLPFVSMDQEFFWLPGWVSRARAEQRTLIAARVDEPRWVMDGTNPSSFDLRMPRTDVVVWVRMPRLLCLWGAASRWLKWRGQARPEMADGCPERLSPDFIRYIWTFERKFAPAIAIGLEAYSVPVIQIRSRAQMRRLLDLLAPRP</sequence>
<reference evidence="1 2" key="1">
    <citation type="journal article" date="2009" name="Appl. Environ. Microbiol.">
        <title>Rhizobium sp. strain NGR234 possesses a remarkable number of secretion systems.</title>
        <authorList>
            <person name="Schmeisser C."/>
            <person name="Liesegang H."/>
            <person name="Krysciak D."/>
            <person name="Bakkou N."/>
            <person name="Le Quere A."/>
            <person name="Wollherr A."/>
            <person name="Heinemeyer I."/>
            <person name="Morgenstern B."/>
            <person name="Pommerening-Roeser A."/>
            <person name="Flores M."/>
            <person name="Palacios R."/>
            <person name="Brenner S."/>
            <person name="Gottschalk G."/>
            <person name="Schmitz R.A."/>
            <person name="Broughton W.J."/>
            <person name="Perret X."/>
            <person name="Strittmatter A.W."/>
            <person name="Streit W.R."/>
        </authorList>
    </citation>
    <scope>NUCLEOTIDE SEQUENCE [LARGE SCALE GENOMIC DNA]</scope>
    <source>
        <strain evidence="2">NBRC 101917 / NGR234</strain>
    </source>
</reference>
<dbReference type="PANTHER" id="PTHR37816">
    <property type="entry name" value="YALI0E33011P"/>
    <property type="match status" value="1"/>
</dbReference>
<protein>
    <submittedName>
        <fullName evidence="1">DNA topology modulation FlaR protein</fullName>
    </submittedName>
</protein>
<proteinExistence type="predicted"/>
<accession>C3MBL0</accession>
<dbReference type="RefSeq" id="WP_012707849.1">
    <property type="nucleotide sequence ID" value="NC_012587.1"/>
</dbReference>
<evidence type="ECO:0000313" key="2">
    <source>
        <dbReference type="Proteomes" id="UP000001054"/>
    </source>
</evidence>
<dbReference type="OrthoDB" id="7210594at2"/>
<dbReference type="InterPro" id="IPR052922">
    <property type="entry name" value="Cytidylate_Kinase-2"/>
</dbReference>
<dbReference type="KEGG" id="rhi:NGR_c12910"/>
<organism evidence="1 2">
    <name type="scientific">Sinorhizobium fredii (strain NBRC 101917 / NGR234)</name>
    <dbReference type="NCBI Taxonomy" id="394"/>
    <lineage>
        <taxon>Bacteria</taxon>
        <taxon>Pseudomonadati</taxon>
        <taxon>Pseudomonadota</taxon>
        <taxon>Alphaproteobacteria</taxon>
        <taxon>Hyphomicrobiales</taxon>
        <taxon>Rhizobiaceae</taxon>
        <taxon>Sinorhizobium/Ensifer group</taxon>
        <taxon>Sinorhizobium</taxon>
    </lineage>
</organism>
<dbReference type="EMBL" id="CP001389">
    <property type="protein sequence ID" value="ACP25072.1"/>
    <property type="molecule type" value="Genomic_DNA"/>
</dbReference>
<dbReference type="HOGENOM" id="CLU_092618_0_0_5"/>
<dbReference type="PATRIC" id="fig|394.7.peg.4112"/>
<dbReference type="eggNOG" id="COG0563">
    <property type="taxonomic scope" value="Bacteria"/>
</dbReference>
<dbReference type="SUPFAM" id="SSF52540">
    <property type="entry name" value="P-loop containing nucleoside triphosphate hydrolases"/>
    <property type="match status" value="1"/>
</dbReference>
<dbReference type="Gene3D" id="3.40.50.300">
    <property type="entry name" value="P-loop containing nucleotide triphosphate hydrolases"/>
    <property type="match status" value="1"/>
</dbReference>
<name>C3MBL0_SINFN</name>
<evidence type="ECO:0000313" key="1">
    <source>
        <dbReference type="EMBL" id="ACP25072.1"/>
    </source>
</evidence>
<gene>
    <name evidence="1" type="ordered locus">NGR_c12910</name>
</gene>
<dbReference type="PANTHER" id="PTHR37816:SF3">
    <property type="entry name" value="MODULATES DNA TOPOLOGY"/>
    <property type="match status" value="1"/>
</dbReference>
<dbReference type="Proteomes" id="UP000001054">
    <property type="component" value="Chromosome"/>
</dbReference>